<feature type="region of interest" description="Disordered" evidence="1">
    <location>
        <begin position="1"/>
        <end position="60"/>
    </location>
</feature>
<accession>A0A2H1FK09</accession>
<evidence type="ECO:0000313" key="2">
    <source>
        <dbReference type="EMBL" id="SMR41665.1"/>
    </source>
</evidence>
<dbReference type="AlphaFoldDB" id="A0A2H1FK09"/>
<feature type="compositionally biased region" description="Polar residues" evidence="1">
    <location>
        <begin position="1"/>
        <end position="24"/>
    </location>
</feature>
<dbReference type="Proteomes" id="UP000245764">
    <property type="component" value="Chromosome 1"/>
</dbReference>
<feature type="region of interest" description="Disordered" evidence="1">
    <location>
        <begin position="759"/>
        <end position="793"/>
    </location>
</feature>
<feature type="region of interest" description="Disordered" evidence="1">
    <location>
        <begin position="144"/>
        <end position="163"/>
    </location>
</feature>
<proteinExistence type="predicted"/>
<evidence type="ECO:0000313" key="3">
    <source>
        <dbReference type="Proteomes" id="UP000245764"/>
    </source>
</evidence>
<feature type="compositionally biased region" description="Basic and acidic residues" evidence="1">
    <location>
        <begin position="202"/>
        <end position="223"/>
    </location>
</feature>
<dbReference type="EMBL" id="LT854253">
    <property type="protein sequence ID" value="SMR41665.1"/>
    <property type="molecule type" value="Genomic_DNA"/>
</dbReference>
<evidence type="ECO:0000256" key="1">
    <source>
        <dbReference type="SAM" id="MobiDB-lite"/>
    </source>
</evidence>
<protein>
    <submittedName>
        <fullName evidence="2">Uncharacterized protein</fullName>
    </submittedName>
</protein>
<gene>
    <name evidence="2" type="ORF">ZT1E4_G443</name>
</gene>
<sequence length="913" mass="100674">MANKENLSPHTARQLQDNKSTSPIIASGSRVWQPSSSNSPSPGLLTPSSKPALRQQRDHSACRIQNSPLKVRKTRENLKQASLYADIPPPCVHGFHANGSDCHVQPGDSAAAFSRPDPRFARAQDGYSDASGSTLVGEASQVQVPRPLTPMGPSQTGKLLRHRSISRRVLTRVKEGISQRSRSSHTKTQDPDASLVRRFSGRRKESLEEQSRSRSFEVSRDSFDVQAYARNPELEMSTPGRSFTDCSVSTDDSNRSGFLHTPPQVRCTPPAHTRQYSGRLLTPEPGTYSPSAEPTPRASARDIPSSLEREGLVIVTLPFVDLSISPDRESVDVGRSRDIWVAVEGTVRTRVVESNSMQPQEAQLRKSSMDAIIIIDQEVLQSAPKSTHKIIVELCSRLNIAGDRLAVLCAKVEHVDTGTTKCDCDELHALRTPSLSRLFERLSIAPSTVDTIFEEEWESLANSLQVLSTRGLRKDLVQTFVISKTPTAILQLVDRLVPWPVHTFKIGLSSERSEFPSATIKLHNWAVEIHDDQEDIVDLLDNMIRDLRHGCSMGAVPSLRLCYKPLQGTSIIEVLGQKALKNVQLGQRCTMFLKVRIPRIDTSRASLPKDDIDQDSLFAELESIVGTLETEYLHVEARYRNTVLPSDNVVSVRQVCSMRRPKMDSRWSVTDSDKYSSTTDWVLGRLAYFLAANYPPTRALRMIDRWAVRRSASPSNVVQNIQRFLEFQANGASDLGDTTTGSQNDRPAVIITSTEIDAGENFSTAPNTPITEAAPRGASSLTTRPHDTDSDPPTLQSSFLNTALTMPPTRTISAPRTTTAVTISSSGGATVSSTDGEDTARQVWRQMRRSSLSAKQLAEMTSENLQVLEAGDGMLKAVRQQALLNKRSIGAETLRDLKWESLRGGGHGEAPWL</sequence>
<feature type="compositionally biased region" description="Polar residues" evidence="1">
    <location>
        <begin position="759"/>
        <end position="770"/>
    </location>
</feature>
<feature type="compositionally biased region" description="Polar residues" evidence="1">
    <location>
        <begin position="239"/>
        <end position="251"/>
    </location>
</feature>
<feature type="region of interest" description="Disordered" evidence="1">
    <location>
        <begin position="173"/>
        <end position="301"/>
    </location>
</feature>
<feature type="compositionally biased region" description="Low complexity" evidence="1">
    <location>
        <begin position="34"/>
        <end position="51"/>
    </location>
</feature>
<feature type="region of interest" description="Disordered" evidence="1">
    <location>
        <begin position="817"/>
        <end position="838"/>
    </location>
</feature>
<name>A0A2H1FK09_ZYMTR</name>
<reference evidence="3" key="1">
    <citation type="submission" date="2017-05" db="EMBL/GenBank/DDBJ databases">
        <authorList>
            <person name="Song R."/>
            <person name="Chenine A.L."/>
            <person name="Ruprecht R.M."/>
        </authorList>
    </citation>
    <scope>NUCLEOTIDE SEQUENCE [LARGE SCALE GENOMIC DNA]</scope>
</reference>
<organism evidence="2 3">
    <name type="scientific">Zymoseptoria tritici ST99CH_1E4</name>
    <dbReference type="NCBI Taxonomy" id="1276532"/>
    <lineage>
        <taxon>Eukaryota</taxon>
        <taxon>Fungi</taxon>
        <taxon>Dikarya</taxon>
        <taxon>Ascomycota</taxon>
        <taxon>Pezizomycotina</taxon>
        <taxon>Dothideomycetes</taxon>
        <taxon>Dothideomycetidae</taxon>
        <taxon>Mycosphaerellales</taxon>
        <taxon>Mycosphaerellaceae</taxon>
        <taxon>Zymoseptoria</taxon>
    </lineage>
</organism>
<feature type="compositionally biased region" description="Polar residues" evidence="1">
    <location>
        <begin position="817"/>
        <end position="834"/>
    </location>
</feature>